<evidence type="ECO:0000256" key="3">
    <source>
        <dbReference type="ARBA" id="ARBA00022692"/>
    </source>
</evidence>
<evidence type="ECO:0000313" key="7">
    <source>
        <dbReference type="EMBL" id="EPY25714.1"/>
    </source>
</evidence>
<evidence type="ECO:0000256" key="6">
    <source>
        <dbReference type="SAM" id="Phobius"/>
    </source>
</evidence>
<dbReference type="OrthoDB" id="73465at2759"/>
<gene>
    <name evidence="7" type="ORF">STCU_06529</name>
</gene>
<dbReference type="AlphaFoldDB" id="S9UAE5"/>
<name>S9UAE5_9TRYP</name>
<sequence>MWTAATGVGLAFVATSCCTLERSIYDLELSRELWEIENHLAGELQEMISIYKNQGLSEEEALIVTKIFSKQKTLFAKLMMVEELGYSRLEPPTTREAFASAGAPIVAGFVLGFMVPLLPLVGSVRAIGTGASADPKAGSLSAAMLLLGTVGASMAQTEIFFGAYAHTSEVLKATASNVGGVVALFCSSYVVSRYV</sequence>
<dbReference type="GO" id="GO:0012505">
    <property type="term" value="C:endomembrane system"/>
    <property type="evidence" value="ECO:0007669"/>
    <property type="project" value="UniProtKB-SubCell"/>
</dbReference>
<dbReference type="EMBL" id="ATMH01006529">
    <property type="protein sequence ID" value="EPY25714.1"/>
    <property type="molecule type" value="Genomic_DNA"/>
</dbReference>
<dbReference type="Proteomes" id="UP000015354">
    <property type="component" value="Unassembled WGS sequence"/>
</dbReference>
<feature type="transmembrane region" description="Helical" evidence="6">
    <location>
        <begin position="142"/>
        <end position="164"/>
    </location>
</feature>
<evidence type="ECO:0000256" key="2">
    <source>
        <dbReference type="ARBA" id="ARBA00007049"/>
    </source>
</evidence>
<keyword evidence="4 6" id="KW-1133">Transmembrane helix</keyword>
<dbReference type="Pfam" id="PF01988">
    <property type="entry name" value="VIT1"/>
    <property type="match status" value="1"/>
</dbReference>
<keyword evidence="5 6" id="KW-0472">Membrane</keyword>
<dbReference type="GO" id="GO:0030026">
    <property type="term" value="P:intracellular manganese ion homeostasis"/>
    <property type="evidence" value="ECO:0007669"/>
    <property type="project" value="InterPro"/>
</dbReference>
<protein>
    <submittedName>
        <fullName evidence="7">Uncharacterized protein</fullName>
    </submittedName>
</protein>
<comment type="similarity">
    <text evidence="2">Belongs to the CCC1 family.</text>
</comment>
<evidence type="ECO:0000256" key="1">
    <source>
        <dbReference type="ARBA" id="ARBA00004127"/>
    </source>
</evidence>
<comment type="subcellular location">
    <subcellularLocation>
        <location evidence="1">Endomembrane system</location>
        <topology evidence="1">Multi-pass membrane protein</topology>
    </subcellularLocation>
</comment>
<organism evidence="7 8">
    <name type="scientific">Strigomonas culicis</name>
    <dbReference type="NCBI Taxonomy" id="28005"/>
    <lineage>
        <taxon>Eukaryota</taxon>
        <taxon>Discoba</taxon>
        <taxon>Euglenozoa</taxon>
        <taxon>Kinetoplastea</taxon>
        <taxon>Metakinetoplastina</taxon>
        <taxon>Trypanosomatida</taxon>
        <taxon>Trypanosomatidae</taxon>
        <taxon>Strigomonadinae</taxon>
        <taxon>Strigomonas</taxon>
    </lineage>
</organism>
<dbReference type="GO" id="GO:0005384">
    <property type="term" value="F:manganese ion transmembrane transporter activity"/>
    <property type="evidence" value="ECO:0007669"/>
    <property type="project" value="InterPro"/>
</dbReference>
<evidence type="ECO:0000256" key="4">
    <source>
        <dbReference type="ARBA" id="ARBA00022989"/>
    </source>
</evidence>
<dbReference type="InterPro" id="IPR008217">
    <property type="entry name" value="Ccc1_fam"/>
</dbReference>
<comment type="caution">
    <text evidence="7">The sequence shown here is derived from an EMBL/GenBank/DDBJ whole genome shotgun (WGS) entry which is preliminary data.</text>
</comment>
<accession>S9UAE5</accession>
<evidence type="ECO:0000313" key="8">
    <source>
        <dbReference type="Proteomes" id="UP000015354"/>
    </source>
</evidence>
<keyword evidence="3 6" id="KW-0812">Transmembrane</keyword>
<reference evidence="7 8" key="1">
    <citation type="journal article" date="2013" name="PLoS ONE">
        <title>Predicting the Proteins of Angomonas deanei, Strigomonas culicis and Their Respective Endosymbionts Reveals New Aspects of the Trypanosomatidae Family.</title>
        <authorList>
            <person name="Motta M.C."/>
            <person name="Martins A.C."/>
            <person name="de Souza S.S."/>
            <person name="Catta-Preta C.M."/>
            <person name="Silva R."/>
            <person name="Klein C.C."/>
            <person name="de Almeida L.G."/>
            <person name="de Lima Cunha O."/>
            <person name="Ciapina L.P."/>
            <person name="Brocchi M."/>
            <person name="Colabardini A.C."/>
            <person name="de Araujo Lima B."/>
            <person name="Machado C.R."/>
            <person name="de Almeida Soares C.M."/>
            <person name="Probst C.M."/>
            <person name="de Menezes C.B."/>
            <person name="Thompson C.E."/>
            <person name="Bartholomeu D.C."/>
            <person name="Gradia D.F."/>
            <person name="Pavoni D.P."/>
            <person name="Grisard E.C."/>
            <person name="Fantinatti-Garboggini F."/>
            <person name="Marchini F.K."/>
            <person name="Rodrigues-Luiz G.F."/>
            <person name="Wagner G."/>
            <person name="Goldman G.H."/>
            <person name="Fietto J.L."/>
            <person name="Elias M.C."/>
            <person name="Goldman M.H."/>
            <person name="Sagot M.F."/>
            <person name="Pereira M."/>
            <person name="Stoco P.H."/>
            <person name="de Mendonca-Neto R.P."/>
            <person name="Teixeira S.M."/>
            <person name="Maciel T.E."/>
            <person name="de Oliveira Mendes T.A."/>
            <person name="Urmenyi T.P."/>
            <person name="de Souza W."/>
            <person name="Schenkman S."/>
            <person name="de Vasconcelos A.T."/>
        </authorList>
    </citation>
    <scope>NUCLEOTIDE SEQUENCE [LARGE SCALE GENOMIC DNA]</scope>
</reference>
<proteinExistence type="inferred from homology"/>
<keyword evidence="8" id="KW-1185">Reference proteome</keyword>
<feature type="transmembrane region" description="Helical" evidence="6">
    <location>
        <begin position="97"/>
        <end position="121"/>
    </location>
</feature>
<evidence type="ECO:0000256" key="5">
    <source>
        <dbReference type="ARBA" id="ARBA00023136"/>
    </source>
</evidence>